<evidence type="ECO:0000256" key="3">
    <source>
        <dbReference type="ARBA" id="ARBA00022679"/>
    </source>
</evidence>
<dbReference type="Pfam" id="PF03175">
    <property type="entry name" value="DNA_pol_B_2"/>
    <property type="match status" value="1"/>
</dbReference>
<evidence type="ECO:0000256" key="9">
    <source>
        <dbReference type="SAM" id="MobiDB-lite"/>
    </source>
</evidence>
<keyword evidence="13" id="KW-1185">Reference proteome</keyword>
<dbReference type="InterPro" id="IPR058352">
    <property type="entry name" value="DUF8039"/>
</dbReference>
<evidence type="ECO:0000256" key="8">
    <source>
        <dbReference type="ARBA" id="ARBA00049244"/>
    </source>
</evidence>
<dbReference type="Pfam" id="PF03004">
    <property type="entry name" value="Transposase_24"/>
    <property type="match status" value="1"/>
</dbReference>
<dbReference type="PANTHER" id="PTHR33568:SF3">
    <property type="entry name" value="DNA-DIRECTED DNA POLYMERASE"/>
    <property type="match status" value="1"/>
</dbReference>
<keyword evidence="7" id="KW-0238">DNA-binding</keyword>
<feature type="compositionally biased region" description="Low complexity" evidence="9">
    <location>
        <begin position="174"/>
        <end position="192"/>
    </location>
</feature>
<dbReference type="GO" id="GO:0003887">
    <property type="term" value="F:DNA-directed DNA polymerase activity"/>
    <property type="evidence" value="ECO:0007669"/>
    <property type="project" value="UniProtKB-KW"/>
</dbReference>
<dbReference type="InterPro" id="IPR023211">
    <property type="entry name" value="DNA_pol_palm_dom_sf"/>
</dbReference>
<accession>A0A7J7P6V6</accession>
<proteinExistence type="inferred from homology"/>
<keyword evidence="4" id="KW-0548">Nucleotidyltransferase</keyword>
<evidence type="ECO:0000256" key="7">
    <source>
        <dbReference type="ARBA" id="ARBA00023125"/>
    </source>
</evidence>
<organism evidence="12 13">
    <name type="scientific">Kingdonia uniflora</name>
    <dbReference type="NCBI Taxonomy" id="39325"/>
    <lineage>
        <taxon>Eukaryota</taxon>
        <taxon>Viridiplantae</taxon>
        <taxon>Streptophyta</taxon>
        <taxon>Embryophyta</taxon>
        <taxon>Tracheophyta</taxon>
        <taxon>Spermatophyta</taxon>
        <taxon>Magnoliopsida</taxon>
        <taxon>Ranunculales</taxon>
        <taxon>Circaeasteraceae</taxon>
        <taxon>Kingdonia</taxon>
    </lineage>
</organism>
<comment type="caution">
    <text evidence="12">The sequence shown here is derived from an EMBL/GenBank/DDBJ whole genome shotgun (WGS) entry which is preliminary data.</text>
</comment>
<dbReference type="InterPro" id="IPR043502">
    <property type="entry name" value="DNA/RNA_pol_sf"/>
</dbReference>
<dbReference type="AlphaFoldDB" id="A0A7J7P6V6"/>
<comment type="similarity">
    <text evidence="1">Belongs to the DNA polymerase type-B family.</text>
</comment>
<dbReference type="GO" id="GO:0006260">
    <property type="term" value="P:DNA replication"/>
    <property type="evidence" value="ECO:0007669"/>
    <property type="project" value="UniProtKB-KW"/>
</dbReference>
<feature type="domain" description="DNA-directed DNA polymerase family B mitochondria/virus" evidence="10">
    <location>
        <begin position="59"/>
        <end position="150"/>
    </location>
</feature>
<keyword evidence="5" id="KW-0235">DNA replication</keyword>
<evidence type="ECO:0000259" key="11">
    <source>
        <dbReference type="Pfam" id="PF26133"/>
    </source>
</evidence>
<dbReference type="EMBL" id="JACGCM010000215">
    <property type="protein sequence ID" value="KAF6175175.1"/>
    <property type="molecule type" value="Genomic_DNA"/>
</dbReference>
<dbReference type="PANTHER" id="PTHR33568">
    <property type="entry name" value="DNA POLYMERASE"/>
    <property type="match status" value="1"/>
</dbReference>
<keyword evidence="6" id="KW-0239">DNA-directed DNA polymerase</keyword>
<evidence type="ECO:0000256" key="4">
    <source>
        <dbReference type="ARBA" id="ARBA00022695"/>
    </source>
</evidence>
<feature type="region of interest" description="Disordered" evidence="9">
    <location>
        <begin position="168"/>
        <end position="221"/>
    </location>
</feature>
<keyword evidence="3" id="KW-0808">Transferase</keyword>
<dbReference type="EC" id="2.7.7.7" evidence="2"/>
<feature type="domain" description="DUF8039" evidence="11">
    <location>
        <begin position="553"/>
        <end position="620"/>
    </location>
</feature>
<dbReference type="OrthoDB" id="1297232at2759"/>
<dbReference type="InterPro" id="IPR004868">
    <property type="entry name" value="DNA-dir_DNA_pol_B_mt/vir"/>
</dbReference>
<evidence type="ECO:0000256" key="5">
    <source>
        <dbReference type="ARBA" id="ARBA00022705"/>
    </source>
</evidence>
<dbReference type="Proteomes" id="UP000541444">
    <property type="component" value="Unassembled WGS sequence"/>
</dbReference>
<evidence type="ECO:0000256" key="1">
    <source>
        <dbReference type="ARBA" id="ARBA00005755"/>
    </source>
</evidence>
<evidence type="ECO:0000256" key="2">
    <source>
        <dbReference type="ARBA" id="ARBA00012417"/>
    </source>
</evidence>
<comment type="catalytic activity">
    <reaction evidence="8">
        <text>DNA(n) + a 2'-deoxyribonucleoside 5'-triphosphate = DNA(n+1) + diphosphate</text>
        <dbReference type="Rhea" id="RHEA:22508"/>
        <dbReference type="Rhea" id="RHEA-COMP:17339"/>
        <dbReference type="Rhea" id="RHEA-COMP:17340"/>
        <dbReference type="ChEBI" id="CHEBI:33019"/>
        <dbReference type="ChEBI" id="CHEBI:61560"/>
        <dbReference type="ChEBI" id="CHEBI:173112"/>
        <dbReference type="EC" id="2.7.7.7"/>
    </reaction>
</comment>
<protein>
    <recommendedName>
        <fullName evidence="2">DNA-directed DNA polymerase</fullName>
        <ecNumber evidence="2">2.7.7.7</ecNumber>
    </recommendedName>
</protein>
<dbReference type="SUPFAM" id="SSF56672">
    <property type="entry name" value="DNA/RNA polymerases"/>
    <property type="match status" value="1"/>
</dbReference>
<evidence type="ECO:0000259" key="10">
    <source>
        <dbReference type="Pfam" id="PF03175"/>
    </source>
</evidence>
<dbReference type="Gene3D" id="3.90.1600.10">
    <property type="entry name" value="Palm domain of DNA polymerase"/>
    <property type="match status" value="1"/>
</dbReference>
<gene>
    <name evidence="12" type="ORF">GIB67_022856</name>
</gene>
<dbReference type="InterPro" id="IPR004252">
    <property type="entry name" value="Probable_transposase_24"/>
</dbReference>
<sequence>MSSVTITAPSTVDQSHAIAVATTGSLAELAKNLCPHLGVKGSIQHDKLRVSMLQNQRDQLLDYMRNKDEFFRSDYYGGHVDMYKPYGKNLYYYDVNSLYPFVMKTYPMPCGTPVWNGNIQGIDLSEIFGIVQAYIITPKNIDKPFLSIRNKNVLNTILRRMAHYNPFHNLQSPGDDSNTTDTGNNSSSNASSKMKRGLTRGSKSLPNGKKKKIDVNSWGQPNQENLEMNTYTSDIGFQVRMRLPIIYESFKHVHNDRIALVVKGPEECYDISHVAWFNLKEKIKDAWRRYKYRLNTTLIVGNNPEDVKASPAPKFVPWEDWVKFIDYCNSEKFLVKSKMNKENRAKLIASCTLGRTSMPITRHKLAKERGVTDEEIGRVKVYIPTHTKKDKTIQCPDVIKFGKERKGGTRGMGVGMSISLVEKVGHIVNKNEELRSNNNELKFTTEKLRKDLDVLTKYVGNIPVRHLTGFYVANAVYSLCYCYMLINTVSVRSSIFLQSIDISVPLQDSAPFLVISPTDNFPSQQETSSSQREQEKHQHIDKECMLVGFPWRIVAHGAIVVVDSTDMCYSVALGDDFYKVAIHDIVDDNALLFRPNSNIKRLLNVGIESFVAWPKSMITF</sequence>
<dbReference type="GO" id="GO:0000166">
    <property type="term" value="F:nucleotide binding"/>
    <property type="evidence" value="ECO:0007669"/>
    <property type="project" value="InterPro"/>
</dbReference>
<evidence type="ECO:0000313" key="13">
    <source>
        <dbReference type="Proteomes" id="UP000541444"/>
    </source>
</evidence>
<reference evidence="12 13" key="1">
    <citation type="journal article" date="2020" name="IScience">
        <title>Genome Sequencing of the Endangered Kingdonia uniflora (Circaeasteraceae, Ranunculales) Reveals Potential Mechanisms of Evolutionary Specialization.</title>
        <authorList>
            <person name="Sun Y."/>
            <person name="Deng T."/>
            <person name="Zhang A."/>
            <person name="Moore M.J."/>
            <person name="Landis J.B."/>
            <person name="Lin N."/>
            <person name="Zhang H."/>
            <person name="Zhang X."/>
            <person name="Huang J."/>
            <person name="Zhang X."/>
            <person name="Sun H."/>
            <person name="Wang H."/>
        </authorList>
    </citation>
    <scope>NUCLEOTIDE SEQUENCE [LARGE SCALE GENOMIC DNA]</scope>
    <source>
        <strain evidence="12">TB1705</strain>
        <tissue evidence="12">Leaf</tissue>
    </source>
</reference>
<name>A0A7J7P6V6_9MAGN</name>
<evidence type="ECO:0000256" key="6">
    <source>
        <dbReference type="ARBA" id="ARBA00022932"/>
    </source>
</evidence>
<dbReference type="Pfam" id="PF26133">
    <property type="entry name" value="DUF8039"/>
    <property type="match status" value="1"/>
</dbReference>
<dbReference type="GO" id="GO:0003677">
    <property type="term" value="F:DNA binding"/>
    <property type="evidence" value="ECO:0007669"/>
    <property type="project" value="UniProtKB-KW"/>
</dbReference>
<evidence type="ECO:0000313" key="12">
    <source>
        <dbReference type="EMBL" id="KAF6175175.1"/>
    </source>
</evidence>